<dbReference type="Proteomes" id="UP000584325">
    <property type="component" value="Unassembled WGS sequence"/>
</dbReference>
<dbReference type="AlphaFoldDB" id="A0A7W5EA64"/>
<organism evidence="2 3">
    <name type="scientific">Pseudoduganella umbonata</name>
    <dbReference type="NCBI Taxonomy" id="864828"/>
    <lineage>
        <taxon>Bacteria</taxon>
        <taxon>Pseudomonadati</taxon>
        <taxon>Pseudomonadota</taxon>
        <taxon>Betaproteobacteria</taxon>
        <taxon>Burkholderiales</taxon>
        <taxon>Oxalobacteraceae</taxon>
        <taxon>Telluria group</taxon>
        <taxon>Pseudoduganella</taxon>
    </lineage>
</organism>
<sequence>MNWTLHLKVITLLAYIGVLAAFLATCAEGALSHLVILRLVSPL</sequence>
<gene>
    <name evidence="2" type="ORF">FHS02_001379</name>
</gene>
<name>A0A7W5EA64_9BURK</name>
<keyword evidence="1" id="KW-1133">Transmembrane helix</keyword>
<keyword evidence="1" id="KW-0812">Transmembrane</keyword>
<feature type="transmembrane region" description="Helical" evidence="1">
    <location>
        <begin position="12"/>
        <end position="37"/>
    </location>
</feature>
<keyword evidence="1" id="KW-0472">Membrane</keyword>
<evidence type="ECO:0000313" key="3">
    <source>
        <dbReference type="Proteomes" id="UP000584325"/>
    </source>
</evidence>
<reference evidence="2 3" key="1">
    <citation type="submission" date="2020-08" db="EMBL/GenBank/DDBJ databases">
        <title>Genomic Encyclopedia of Type Strains, Phase III (KMG-III): the genomes of soil and plant-associated and newly described type strains.</title>
        <authorList>
            <person name="Whitman W."/>
        </authorList>
    </citation>
    <scope>NUCLEOTIDE SEQUENCE [LARGE SCALE GENOMIC DNA]</scope>
    <source>
        <strain evidence="2 3">CECT 7753</strain>
    </source>
</reference>
<proteinExistence type="predicted"/>
<comment type="caution">
    <text evidence="2">The sequence shown here is derived from an EMBL/GenBank/DDBJ whole genome shotgun (WGS) entry which is preliminary data.</text>
</comment>
<evidence type="ECO:0000256" key="1">
    <source>
        <dbReference type="SAM" id="Phobius"/>
    </source>
</evidence>
<dbReference type="EMBL" id="JACHXS010000002">
    <property type="protein sequence ID" value="MBB3220580.1"/>
    <property type="molecule type" value="Genomic_DNA"/>
</dbReference>
<dbReference type="RefSeq" id="WP_259772473.1">
    <property type="nucleotide sequence ID" value="NZ_CP040017.1"/>
</dbReference>
<accession>A0A7W5EA64</accession>
<evidence type="ECO:0000313" key="2">
    <source>
        <dbReference type="EMBL" id="MBB3220580.1"/>
    </source>
</evidence>
<protein>
    <submittedName>
        <fullName evidence="2">Uncharacterized protein</fullName>
    </submittedName>
</protein>